<keyword evidence="3" id="KW-0731">Sigma factor</keyword>
<keyword evidence="2" id="KW-0805">Transcription regulation</keyword>
<evidence type="ECO:0000256" key="4">
    <source>
        <dbReference type="ARBA" id="ARBA00023163"/>
    </source>
</evidence>
<dbReference type="InterPro" id="IPR039425">
    <property type="entry name" value="RNA_pol_sigma-70-like"/>
</dbReference>
<gene>
    <name evidence="7" type="ORF">P4H66_07495</name>
</gene>
<dbReference type="InterPro" id="IPR013324">
    <property type="entry name" value="RNA_pol_sigma_r3/r4-like"/>
</dbReference>
<dbReference type="Pfam" id="PF04542">
    <property type="entry name" value="Sigma70_r2"/>
    <property type="match status" value="1"/>
</dbReference>
<comment type="similarity">
    <text evidence="1">Belongs to the sigma-70 factor family. ECF subfamily.</text>
</comment>
<dbReference type="InterPro" id="IPR014284">
    <property type="entry name" value="RNA_pol_sigma-70_dom"/>
</dbReference>
<dbReference type="NCBIfam" id="TIGR02937">
    <property type="entry name" value="sigma70-ECF"/>
    <property type="match status" value="1"/>
</dbReference>
<evidence type="ECO:0000256" key="3">
    <source>
        <dbReference type="ARBA" id="ARBA00023082"/>
    </source>
</evidence>
<comment type="caution">
    <text evidence="7">The sequence shown here is derived from an EMBL/GenBank/DDBJ whole genome shotgun (WGS) entry which is preliminary data.</text>
</comment>
<evidence type="ECO:0000259" key="6">
    <source>
        <dbReference type="Pfam" id="PF08281"/>
    </source>
</evidence>
<dbReference type="PANTHER" id="PTHR43133">
    <property type="entry name" value="RNA POLYMERASE ECF-TYPE SIGMA FACTO"/>
    <property type="match status" value="1"/>
</dbReference>
<sequence>MEWEEMEDAALVKEAQTGSQEAFGELVRRHRSKVFGYARSMVQEAHAAEDIVQDALIRAFLHLGKLVDVERFLPWMHRIVRNQAMTLLKKEGQRQESTFTSLEAGLSTLEGQPENWNQLDYVLKRVSLSMDKEAAQAGVPEERLMRQETQRVLLNIIGCLKPRERQIFESHFFDQLSPQEIAREFSLSSANVYQILSRSRKKVIQERIRVTVDSYLRTRRDWGIMSKVILSEEQIHVEGSSWSTAGNMLHALVNAAGKKHSLAMVMGLTGLAFRINILPESVHIAGPTAYDFADVFPRGLRNLGLTSRVVDGMTPLIGVNANLFDDSKMSVKAMQTRDIHQALPDALDLIHHALDRGYPVMAWDLCIPEFGMVYGYDDEQRSLYINECGRKGTLAYDHLGRGVLEEIFVLAIDASFNVGLKDQLRGAFHMITQHYNGTEPKVPAEAVKGVAAYDAWCEAFRNQTVEPNGNAYNIVVFGDSRKYASQFLKEVALAWNEPADASGNIVVLLEEAAETYKQIALVFDELHMLFPYPEGGEPNDQDCSPQAIILLEKAKELETKGARQIENIWGVVN</sequence>
<dbReference type="SUPFAM" id="SSF88946">
    <property type="entry name" value="Sigma2 domain of RNA polymerase sigma factors"/>
    <property type="match status" value="1"/>
</dbReference>
<dbReference type="InterPro" id="IPR013325">
    <property type="entry name" value="RNA_pol_sigma_r2"/>
</dbReference>
<dbReference type="InterPro" id="IPR007627">
    <property type="entry name" value="RNA_pol_sigma70_r2"/>
</dbReference>
<keyword evidence="4" id="KW-0804">Transcription</keyword>
<dbReference type="Proteomes" id="UP001344632">
    <property type="component" value="Unassembled WGS sequence"/>
</dbReference>
<dbReference type="InterPro" id="IPR036388">
    <property type="entry name" value="WH-like_DNA-bd_sf"/>
</dbReference>
<dbReference type="PANTHER" id="PTHR43133:SF51">
    <property type="entry name" value="RNA POLYMERASE SIGMA FACTOR"/>
    <property type="match status" value="1"/>
</dbReference>
<protein>
    <submittedName>
        <fullName evidence="7">Sigma-70 family RNA polymerase sigma factor</fullName>
    </submittedName>
</protein>
<dbReference type="CDD" id="cd06171">
    <property type="entry name" value="Sigma70_r4"/>
    <property type="match status" value="1"/>
</dbReference>
<evidence type="ECO:0000256" key="2">
    <source>
        <dbReference type="ARBA" id="ARBA00023015"/>
    </source>
</evidence>
<dbReference type="EMBL" id="JARLKZ010000005">
    <property type="protein sequence ID" value="MEC0239702.1"/>
    <property type="molecule type" value="Genomic_DNA"/>
</dbReference>
<dbReference type="Gene3D" id="1.10.10.10">
    <property type="entry name" value="Winged helix-like DNA-binding domain superfamily/Winged helix DNA-binding domain"/>
    <property type="match status" value="1"/>
</dbReference>
<evidence type="ECO:0000256" key="1">
    <source>
        <dbReference type="ARBA" id="ARBA00010641"/>
    </source>
</evidence>
<evidence type="ECO:0000259" key="5">
    <source>
        <dbReference type="Pfam" id="PF04542"/>
    </source>
</evidence>
<evidence type="ECO:0000313" key="8">
    <source>
        <dbReference type="Proteomes" id="UP001344632"/>
    </source>
</evidence>
<dbReference type="InterPro" id="IPR013249">
    <property type="entry name" value="RNA_pol_sigma70_r4_t2"/>
</dbReference>
<accession>A0ABU6GIX7</accession>
<dbReference type="SUPFAM" id="SSF88659">
    <property type="entry name" value="Sigma3 and sigma4 domains of RNA polymerase sigma factors"/>
    <property type="match status" value="1"/>
</dbReference>
<proteinExistence type="inferred from homology"/>
<dbReference type="Gene3D" id="1.10.1740.10">
    <property type="match status" value="1"/>
</dbReference>
<dbReference type="Pfam" id="PF08281">
    <property type="entry name" value="Sigma70_r4_2"/>
    <property type="match status" value="1"/>
</dbReference>
<organism evidence="7 8">
    <name type="scientific">Paenibacillus dokdonensis</name>
    <dbReference type="NCBI Taxonomy" id="2567944"/>
    <lineage>
        <taxon>Bacteria</taxon>
        <taxon>Bacillati</taxon>
        <taxon>Bacillota</taxon>
        <taxon>Bacilli</taxon>
        <taxon>Bacillales</taxon>
        <taxon>Paenibacillaceae</taxon>
        <taxon>Paenibacillus</taxon>
    </lineage>
</organism>
<reference evidence="7 8" key="1">
    <citation type="submission" date="2023-03" db="EMBL/GenBank/DDBJ databases">
        <title>Bacillus Genome Sequencing.</title>
        <authorList>
            <person name="Dunlap C."/>
        </authorList>
    </citation>
    <scope>NUCLEOTIDE SEQUENCE [LARGE SCALE GENOMIC DNA]</scope>
    <source>
        <strain evidence="7 8">BD-525</strain>
    </source>
</reference>
<feature type="domain" description="RNA polymerase sigma-70 region 2" evidence="5">
    <location>
        <begin position="26"/>
        <end position="92"/>
    </location>
</feature>
<keyword evidence="8" id="KW-1185">Reference proteome</keyword>
<evidence type="ECO:0000313" key="7">
    <source>
        <dbReference type="EMBL" id="MEC0239702.1"/>
    </source>
</evidence>
<name>A0ABU6GIX7_9BACL</name>
<feature type="domain" description="RNA polymerase sigma factor 70 region 4 type 2" evidence="6">
    <location>
        <begin position="152"/>
        <end position="202"/>
    </location>
</feature>